<dbReference type="EMBL" id="JAGJCF010000017">
    <property type="protein sequence ID" value="MBP0617516.1"/>
    <property type="molecule type" value="Genomic_DNA"/>
</dbReference>
<evidence type="ECO:0000313" key="2">
    <source>
        <dbReference type="Proteomes" id="UP000678276"/>
    </source>
</evidence>
<proteinExistence type="predicted"/>
<dbReference type="Proteomes" id="UP000678276">
    <property type="component" value="Unassembled WGS sequence"/>
</dbReference>
<accession>A0ABS4BLC8</accession>
<name>A0ABS4BLC8_9HYPH</name>
<organism evidence="1 2">
    <name type="scientific">Jiella mangrovi</name>
    <dbReference type="NCBI Taxonomy" id="2821407"/>
    <lineage>
        <taxon>Bacteria</taxon>
        <taxon>Pseudomonadati</taxon>
        <taxon>Pseudomonadota</taxon>
        <taxon>Alphaproteobacteria</taxon>
        <taxon>Hyphomicrobiales</taxon>
        <taxon>Aurantimonadaceae</taxon>
        <taxon>Jiella</taxon>
    </lineage>
</organism>
<sequence length="409" mass="44492">MRDAALLCHAHQFGATRWRMMLSAITFTLAALMTSGCTFGPQISQGSIAYNKALETSANSLTLLNIVRSAYQMPMYFSRFRQINGRLSSTVNSGATGNLSFSQAAGLGNYVINPSLSSALGSSPDFTVEPLDTMEFYQGMLRPISPATFQYFWESGWPKPLLIHLLVAKVEVEDAAKHRCIIENYVPNKDKHAYFVAAVRAFLANKPSLEVVSTKSSKFGPRLPVTGDGILQGLVEASRAGFSVPSDQPSIQLEKQRFSYSIVGRTATGKPMELSLGGEANKDPRGQIKFCHQRPEALSLSKAKITLRSMNQILYFLGEIVRVQLPDTEGSHYLPTIMDSENGDLVPIFRVQPGGSGLVSVEYRGQTYSVPSGPAAGRSYSVLGLVQLLFGLSLNAKDLPQVSPIILAN</sequence>
<keyword evidence="2" id="KW-1185">Reference proteome</keyword>
<gene>
    <name evidence="1" type="ORF">J6595_18165</name>
</gene>
<protein>
    <recommendedName>
        <fullName evidence="3">Lipoprotein</fullName>
    </recommendedName>
</protein>
<dbReference type="RefSeq" id="WP_209596392.1">
    <property type="nucleotide sequence ID" value="NZ_JAGJCF010000017.1"/>
</dbReference>
<evidence type="ECO:0000313" key="1">
    <source>
        <dbReference type="EMBL" id="MBP0617516.1"/>
    </source>
</evidence>
<evidence type="ECO:0008006" key="3">
    <source>
        <dbReference type="Google" id="ProtNLM"/>
    </source>
</evidence>
<comment type="caution">
    <text evidence="1">The sequence shown here is derived from an EMBL/GenBank/DDBJ whole genome shotgun (WGS) entry which is preliminary data.</text>
</comment>
<reference evidence="1 2" key="1">
    <citation type="submission" date="2021-04" db="EMBL/GenBank/DDBJ databases">
        <title>Whole genome sequence of Jiella sp. KSK16Y-1.</title>
        <authorList>
            <person name="Tuo L."/>
        </authorList>
    </citation>
    <scope>NUCLEOTIDE SEQUENCE [LARGE SCALE GENOMIC DNA]</scope>
    <source>
        <strain evidence="1 2">KSK16Y-1</strain>
    </source>
</reference>